<sequence>MSKIFGTDGVRGCANVDLTPQLAYELGRAAAFVLKNKTDKKTITIGKDTRRSGDMLEAALISGICSVGIDVYKLGVMPTPAIAYLTRKLDAMSGVVISASHNPAEDNGIKFFSHEGFKLPDEVESEIEALIASGLEGIPNPKGSEVGIVNYIHDGEKQYLNFLKTEIPVDLTGLKIVVDCANGAASNITPRLLESLGAEVISLYSSPDGMNINANCGSTYPENLQEAVLKHGADIGIAHDGDADRMLAVDEKGNLVDGDQILVICALDMKKEGKLKGNKIVVTVMSNLGLKQAFEKHDVEVIETKVGDRYVLEKMQELDASLGGEQSGHLIFLDHNTTGDGVLSALKLLEVINKSKKPFSELAVQMTKLPQVLVNVRVKSTLGWDVNPTIKGAINKYETELGSRGRILVRASGTEPLIRVMLEGNDYQELENIAGHMSTIINQEIN</sequence>
<dbReference type="OrthoDB" id="9806956at2"/>
<dbReference type="Gene3D" id="3.40.120.10">
    <property type="entry name" value="Alpha-D-Glucose-1,6-Bisphosphate, subunit A, domain 3"/>
    <property type="match status" value="3"/>
</dbReference>
<dbReference type="InterPro" id="IPR005845">
    <property type="entry name" value="A-D-PHexomutase_a/b/a-II"/>
</dbReference>
<comment type="similarity">
    <text evidence="1 9 10">Belongs to the phosphohexose mutase family.</text>
</comment>
<feature type="binding site" evidence="9">
    <location>
        <position position="244"/>
    </location>
    <ligand>
        <name>Mg(2+)</name>
        <dbReference type="ChEBI" id="CHEBI:18420"/>
    </ligand>
</feature>
<keyword evidence="5 9" id="KW-0413">Isomerase</keyword>
<name>A0A1W1V8J6_DESTI</name>
<feature type="domain" description="Alpha-D-phosphohexomutase C-terminal" evidence="12">
    <location>
        <begin position="373"/>
        <end position="434"/>
    </location>
</feature>
<dbReference type="InterPro" id="IPR006352">
    <property type="entry name" value="GlmM_bact"/>
</dbReference>
<feature type="binding site" evidence="9">
    <location>
        <position position="242"/>
    </location>
    <ligand>
        <name>Mg(2+)</name>
        <dbReference type="ChEBI" id="CHEBI:18420"/>
    </ligand>
</feature>
<evidence type="ECO:0000256" key="5">
    <source>
        <dbReference type="ARBA" id="ARBA00023235"/>
    </source>
</evidence>
<comment type="function">
    <text evidence="9 11">Catalyzes the conversion of glucosamine-6-phosphate to glucosamine-1-phosphate.</text>
</comment>
<dbReference type="Pfam" id="PF00408">
    <property type="entry name" value="PGM_PMM_IV"/>
    <property type="match status" value="1"/>
</dbReference>
<dbReference type="InterPro" id="IPR005843">
    <property type="entry name" value="A-D-PHexomutase_C"/>
</dbReference>
<dbReference type="InterPro" id="IPR016066">
    <property type="entry name" value="A-D-PHexomutase_CS"/>
</dbReference>
<dbReference type="InterPro" id="IPR050060">
    <property type="entry name" value="Phosphoglucosamine_mutase"/>
</dbReference>
<dbReference type="CDD" id="cd05802">
    <property type="entry name" value="GlmM"/>
    <property type="match status" value="1"/>
</dbReference>
<evidence type="ECO:0000256" key="10">
    <source>
        <dbReference type="RuleBase" id="RU004326"/>
    </source>
</evidence>
<dbReference type="STRING" id="656914.SAMN00017405_0628"/>
<dbReference type="InterPro" id="IPR005844">
    <property type="entry name" value="A-D-PHexomutase_a/b/a-I"/>
</dbReference>
<dbReference type="PRINTS" id="PR00509">
    <property type="entry name" value="PGMPMM"/>
</dbReference>
<dbReference type="Pfam" id="PF02880">
    <property type="entry name" value="PGM_PMM_III"/>
    <property type="match status" value="1"/>
</dbReference>
<dbReference type="GO" id="GO:0004615">
    <property type="term" value="F:phosphomannomutase activity"/>
    <property type="evidence" value="ECO:0007669"/>
    <property type="project" value="TreeGrafter"/>
</dbReference>
<dbReference type="AlphaFoldDB" id="A0A1W1V8J6"/>
<keyword evidence="3 9" id="KW-0479">Metal-binding</keyword>
<evidence type="ECO:0000256" key="11">
    <source>
        <dbReference type="RuleBase" id="RU004327"/>
    </source>
</evidence>
<comment type="cofactor">
    <cofactor evidence="9">
        <name>Mg(2+)</name>
        <dbReference type="ChEBI" id="CHEBI:18420"/>
    </cofactor>
    <text evidence="9">Binds 1 Mg(2+) ion per subunit.</text>
</comment>
<evidence type="ECO:0000259" key="12">
    <source>
        <dbReference type="Pfam" id="PF00408"/>
    </source>
</evidence>
<dbReference type="NCBIfam" id="TIGR01455">
    <property type="entry name" value="glmM"/>
    <property type="match status" value="1"/>
</dbReference>
<evidence type="ECO:0000256" key="7">
    <source>
        <dbReference type="ARBA" id="ARBA00066330"/>
    </source>
</evidence>
<dbReference type="NCBIfam" id="NF008139">
    <property type="entry name" value="PRK10887.1"/>
    <property type="match status" value="1"/>
</dbReference>
<keyword evidence="4 9" id="KW-0460">Magnesium</keyword>
<dbReference type="EMBL" id="FWWT01000016">
    <property type="protein sequence ID" value="SMB89563.1"/>
    <property type="molecule type" value="Genomic_DNA"/>
</dbReference>
<feature type="binding site" evidence="9">
    <location>
        <position position="240"/>
    </location>
    <ligand>
        <name>Mg(2+)</name>
        <dbReference type="ChEBI" id="CHEBI:18420"/>
    </ligand>
</feature>
<dbReference type="GO" id="GO:0009252">
    <property type="term" value="P:peptidoglycan biosynthetic process"/>
    <property type="evidence" value="ECO:0007669"/>
    <property type="project" value="TreeGrafter"/>
</dbReference>
<protein>
    <recommendedName>
        <fullName evidence="8 9">Phosphoglucosamine mutase</fullName>
        <ecNumber evidence="7 9">5.4.2.10</ecNumber>
    </recommendedName>
</protein>
<evidence type="ECO:0000259" key="14">
    <source>
        <dbReference type="Pfam" id="PF02879"/>
    </source>
</evidence>
<feature type="active site" description="Phosphoserine intermediate" evidence="9">
    <location>
        <position position="100"/>
    </location>
</feature>
<feature type="domain" description="Alpha-D-phosphohexomutase alpha/beta/alpha" evidence="15">
    <location>
        <begin position="257"/>
        <end position="365"/>
    </location>
</feature>
<dbReference type="GO" id="GO:0000287">
    <property type="term" value="F:magnesium ion binding"/>
    <property type="evidence" value="ECO:0007669"/>
    <property type="project" value="UniProtKB-UniRule"/>
</dbReference>
<evidence type="ECO:0000256" key="1">
    <source>
        <dbReference type="ARBA" id="ARBA00010231"/>
    </source>
</evidence>
<feature type="binding site" description="via phosphate group" evidence="9">
    <location>
        <position position="100"/>
    </location>
    <ligand>
        <name>Mg(2+)</name>
        <dbReference type="ChEBI" id="CHEBI:18420"/>
    </ligand>
</feature>
<evidence type="ECO:0000256" key="2">
    <source>
        <dbReference type="ARBA" id="ARBA00022553"/>
    </source>
</evidence>
<dbReference type="HAMAP" id="MF_01554_B">
    <property type="entry name" value="GlmM_B"/>
    <property type="match status" value="1"/>
</dbReference>
<evidence type="ECO:0000313" key="17">
    <source>
        <dbReference type="Proteomes" id="UP000192731"/>
    </source>
</evidence>
<dbReference type="Pfam" id="PF02879">
    <property type="entry name" value="PGM_PMM_II"/>
    <property type="match status" value="1"/>
</dbReference>
<evidence type="ECO:0000256" key="9">
    <source>
        <dbReference type="HAMAP-Rule" id="MF_01554"/>
    </source>
</evidence>
<keyword evidence="17" id="KW-1185">Reference proteome</keyword>
<reference evidence="16 17" key="1">
    <citation type="submission" date="2017-04" db="EMBL/GenBank/DDBJ databases">
        <authorList>
            <person name="Afonso C.L."/>
            <person name="Miller P.J."/>
            <person name="Scott M.A."/>
            <person name="Spackman E."/>
            <person name="Goraichik I."/>
            <person name="Dimitrov K.M."/>
            <person name="Suarez D.L."/>
            <person name="Swayne D.E."/>
        </authorList>
    </citation>
    <scope>NUCLEOTIDE SEQUENCE [LARGE SCALE GENOMIC DNA]</scope>
    <source>
        <strain evidence="16 17">DSM 11270</strain>
    </source>
</reference>
<comment type="catalytic activity">
    <reaction evidence="6 9 11">
        <text>alpha-D-glucosamine 1-phosphate = D-glucosamine 6-phosphate</text>
        <dbReference type="Rhea" id="RHEA:23424"/>
        <dbReference type="ChEBI" id="CHEBI:58516"/>
        <dbReference type="ChEBI" id="CHEBI:58725"/>
        <dbReference type="EC" id="5.4.2.10"/>
    </reaction>
</comment>
<evidence type="ECO:0000259" key="13">
    <source>
        <dbReference type="Pfam" id="PF02878"/>
    </source>
</evidence>
<gene>
    <name evidence="9" type="primary">glmM</name>
    <name evidence="16" type="ORF">SAMN00017405_0628</name>
</gene>
<dbReference type="Pfam" id="PF02878">
    <property type="entry name" value="PGM_PMM_I"/>
    <property type="match status" value="1"/>
</dbReference>
<dbReference type="PANTHER" id="PTHR42946:SF1">
    <property type="entry name" value="PHOSPHOGLUCOMUTASE (ALPHA-D-GLUCOSE-1,6-BISPHOSPHATE-DEPENDENT)"/>
    <property type="match status" value="1"/>
</dbReference>
<dbReference type="InterPro" id="IPR005846">
    <property type="entry name" value="A-D-PHexomutase_a/b/a-III"/>
</dbReference>
<dbReference type="InterPro" id="IPR005841">
    <property type="entry name" value="Alpha-D-phosphohexomutase_SF"/>
</dbReference>
<evidence type="ECO:0000313" key="16">
    <source>
        <dbReference type="EMBL" id="SMB89563.1"/>
    </source>
</evidence>
<comment type="PTM">
    <text evidence="9">Activated by phosphorylation.</text>
</comment>
<evidence type="ECO:0000256" key="4">
    <source>
        <dbReference type="ARBA" id="ARBA00022842"/>
    </source>
</evidence>
<dbReference type="GO" id="GO:0006048">
    <property type="term" value="P:UDP-N-acetylglucosamine biosynthetic process"/>
    <property type="evidence" value="ECO:0007669"/>
    <property type="project" value="TreeGrafter"/>
</dbReference>
<dbReference type="GO" id="GO:0008966">
    <property type="term" value="F:phosphoglucosamine mutase activity"/>
    <property type="evidence" value="ECO:0007669"/>
    <property type="project" value="UniProtKB-UniRule"/>
</dbReference>
<dbReference type="EC" id="5.4.2.10" evidence="7 9"/>
<dbReference type="Proteomes" id="UP000192731">
    <property type="component" value="Unassembled WGS sequence"/>
</dbReference>
<organism evidence="16 17">
    <name type="scientific">Desulfonispora thiosulfatigenes DSM 11270</name>
    <dbReference type="NCBI Taxonomy" id="656914"/>
    <lineage>
        <taxon>Bacteria</taxon>
        <taxon>Bacillati</taxon>
        <taxon>Bacillota</taxon>
        <taxon>Clostridia</taxon>
        <taxon>Eubacteriales</taxon>
        <taxon>Peptococcaceae</taxon>
        <taxon>Desulfonispora</taxon>
    </lineage>
</organism>
<accession>A0A1W1V8J6</accession>
<evidence type="ECO:0000256" key="8">
    <source>
        <dbReference type="ARBA" id="ARBA00068193"/>
    </source>
</evidence>
<dbReference type="FunFam" id="3.40.120.10:FF:000002">
    <property type="entry name" value="Phosphoglucosamine mutase"/>
    <property type="match status" value="1"/>
</dbReference>
<dbReference type="SUPFAM" id="SSF53738">
    <property type="entry name" value="Phosphoglucomutase, first 3 domains"/>
    <property type="match status" value="3"/>
</dbReference>
<evidence type="ECO:0000256" key="6">
    <source>
        <dbReference type="ARBA" id="ARBA00050364"/>
    </source>
</evidence>
<evidence type="ECO:0000259" key="15">
    <source>
        <dbReference type="Pfam" id="PF02880"/>
    </source>
</evidence>
<proteinExistence type="inferred from homology"/>
<dbReference type="PANTHER" id="PTHR42946">
    <property type="entry name" value="PHOSPHOHEXOSE MUTASE"/>
    <property type="match status" value="1"/>
</dbReference>
<feature type="domain" description="Alpha-D-phosphohexomutase alpha/beta/alpha" evidence="13">
    <location>
        <begin position="3"/>
        <end position="133"/>
    </location>
</feature>
<dbReference type="Gene3D" id="3.30.310.50">
    <property type="entry name" value="Alpha-D-phosphohexomutase, C-terminal domain"/>
    <property type="match status" value="1"/>
</dbReference>
<dbReference type="InterPro" id="IPR036900">
    <property type="entry name" value="A-D-PHexomutase_C_sf"/>
</dbReference>
<keyword evidence="2 9" id="KW-0597">Phosphoprotein</keyword>
<dbReference type="FunFam" id="3.40.120.10:FF:000001">
    <property type="entry name" value="Phosphoglucosamine mutase"/>
    <property type="match status" value="1"/>
</dbReference>
<feature type="modified residue" description="Phosphoserine" evidence="9">
    <location>
        <position position="100"/>
    </location>
</feature>
<dbReference type="RefSeq" id="WP_084053010.1">
    <property type="nucleotide sequence ID" value="NZ_FWWT01000016.1"/>
</dbReference>
<feature type="domain" description="Alpha-D-phosphohexomutase alpha/beta/alpha" evidence="14">
    <location>
        <begin position="158"/>
        <end position="253"/>
    </location>
</feature>
<dbReference type="InterPro" id="IPR016055">
    <property type="entry name" value="A-D-PHexomutase_a/b/a-I/II/III"/>
</dbReference>
<dbReference type="GO" id="GO:0005829">
    <property type="term" value="C:cytosol"/>
    <property type="evidence" value="ECO:0007669"/>
    <property type="project" value="TreeGrafter"/>
</dbReference>
<dbReference type="FunFam" id="3.30.310.50:FF:000001">
    <property type="entry name" value="Phosphoglucosamine mutase"/>
    <property type="match status" value="1"/>
</dbReference>
<dbReference type="PROSITE" id="PS00710">
    <property type="entry name" value="PGM_PMM"/>
    <property type="match status" value="1"/>
</dbReference>
<evidence type="ECO:0000256" key="3">
    <source>
        <dbReference type="ARBA" id="ARBA00022723"/>
    </source>
</evidence>
<dbReference type="GO" id="GO:0005975">
    <property type="term" value="P:carbohydrate metabolic process"/>
    <property type="evidence" value="ECO:0007669"/>
    <property type="project" value="InterPro"/>
</dbReference>
<dbReference type="SUPFAM" id="SSF55957">
    <property type="entry name" value="Phosphoglucomutase, C-terminal domain"/>
    <property type="match status" value="1"/>
</dbReference>